<proteinExistence type="predicted"/>
<keyword evidence="12" id="KW-1185">Reference proteome</keyword>
<dbReference type="GO" id="GO:0015421">
    <property type="term" value="F:ABC-type oligopeptide transporter activity"/>
    <property type="evidence" value="ECO:0007669"/>
    <property type="project" value="TreeGrafter"/>
</dbReference>
<dbReference type="InterPro" id="IPR011527">
    <property type="entry name" value="ABC1_TM_dom"/>
</dbReference>
<dbReference type="OrthoDB" id="9806127at2"/>
<dbReference type="Pfam" id="PF00664">
    <property type="entry name" value="ABC_membrane"/>
    <property type="match status" value="1"/>
</dbReference>
<evidence type="ECO:0000256" key="7">
    <source>
        <dbReference type="SAM" id="MobiDB-lite"/>
    </source>
</evidence>
<dbReference type="EMBL" id="FMIA01000002">
    <property type="protein sequence ID" value="SCL57336.1"/>
    <property type="molecule type" value="Genomic_DNA"/>
</dbReference>
<feature type="region of interest" description="Disordered" evidence="7">
    <location>
        <begin position="570"/>
        <end position="616"/>
    </location>
</feature>
<keyword evidence="5 8" id="KW-1133">Transmembrane helix</keyword>
<dbReference type="InterPro" id="IPR003593">
    <property type="entry name" value="AAA+_ATPase"/>
</dbReference>
<organism evidence="11 12">
    <name type="scientific">Micromonospora yangpuensis</name>
    <dbReference type="NCBI Taxonomy" id="683228"/>
    <lineage>
        <taxon>Bacteria</taxon>
        <taxon>Bacillati</taxon>
        <taxon>Actinomycetota</taxon>
        <taxon>Actinomycetes</taxon>
        <taxon>Micromonosporales</taxon>
        <taxon>Micromonosporaceae</taxon>
        <taxon>Micromonospora</taxon>
    </lineage>
</organism>
<keyword evidence="2 8" id="KW-0812">Transmembrane</keyword>
<dbReference type="GO" id="GO:0005524">
    <property type="term" value="F:ATP binding"/>
    <property type="evidence" value="ECO:0007669"/>
    <property type="project" value="UniProtKB-KW"/>
</dbReference>
<dbReference type="CDD" id="cd03228">
    <property type="entry name" value="ABCC_MRP_Like"/>
    <property type="match status" value="1"/>
</dbReference>
<evidence type="ECO:0000259" key="10">
    <source>
        <dbReference type="PROSITE" id="PS50929"/>
    </source>
</evidence>
<sequence>MDVPAGADRLLRWAVRAGGGWTFGLAVVALAGAVAELLLPLTLGRAVDAALGGDGGWWPVAACALVALLIVTDTVGDLATGYGAARATERVRVRLLRHLFALDVRQVRRYPVGDLVGRLVAQAADTGQAGNAVVLGVVSLLPPVGSVVALTLLEPVLGLTLLAGLVVLAVLMRAFVADASAAVGAYQRTLGAIAGRLLEASGGARTVAAAATTDREVDRVLTTLPELARHGRHGWQALARASARTAAVAPLLSLAVIAVGGYALSAGWLTPGELVAAVRYAALGAGLGAVVATLNRLVRSRAGAGRVAELLARPATPDGHRPVPAGRGALRLHRVTVRADDGRPILDGVELDVPAGATLAVVGASGAGKSTLAAVAGRLYDPDEGEVLLDGVPLAEWDHAALRTAVGYAFERPVLVGATIHEAVGLALPPGSAAPPAGSAPAGAAVLRATRDAAIADCVARLPDGFRTRTEAAPLSGGEAQRLGLARALAAGRLLILDDATSSLDTATEHRIARAVAGRAGDRTRLIVTHRVATAAAADLVAWLDAGRLRAVGPHRRLWADPAYRAVFTPTDPVATPRGPADATAATPGGPPAPPTGPTAAAGTPAGTPAGTGGKR</sequence>
<evidence type="ECO:0000256" key="1">
    <source>
        <dbReference type="ARBA" id="ARBA00004651"/>
    </source>
</evidence>
<evidence type="ECO:0000313" key="11">
    <source>
        <dbReference type="EMBL" id="SCL57336.1"/>
    </source>
</evidence>
<feature type="transmembrane region" description="Helical" evidence="8">
    <location>
        <begin position="55"/>
        <end position="72"/>
    </location>
</feature>
<dbReference type="Gene3D" id="1.20.1560.10">
    <property type="entry name" value="ABC transporter type 1, transmembrane domain"/>
    <property type="match status" value="1"/>
</dbReference>
<dbReference type="RefSeq" id="WP_091439126.1">
    <property type="nucleotide sequence ID" value="NZ_BMMJ01000013.1"/>
</dbReference>
<keyword evidence="6 8" id="KW-0472">Membrane</keyword>
<dbReference type="PROSITE" id="PS00211">
    <property type="entry name" value="ABC_TRANSPORTER_1"/>
    <property type="match status" value="1"/>
</dbReference>
<accession>A0A1C6UTI4</accession>
<dbReference type="PANTHER" id="PTHR43394">
    <property type="entry name" value="ATP-DEPENDENT PERMEASE MDL1, MITOCHONDRIAL"/>
    <property type="match status" value="1"/>
</dbReference>
<name>A0A1C6UTI4_9ACTN</name>
<dbReference type="Gene3D" id="3.40.50.300">
    <property type="entry name" value="P-loop containing nucleotide triphosphate hydrolases"/>
    <property type="match status" value="1"/>
</dbReference>
<keyword evidence="3" id="KW-0547">Nucleotide-binding</keyword>
<evidence type="ECO:0000256" key="3">
    <source>
        <dbReference type="ARBA" id="ARBA00022741"/>
    </source>
</evidence>
<dbReference type="GO" id="GO:0005886">
    <property type="term" value="C:plasma membrane"/>
    <property type="evidence" value="ECO:0007669"/>
    <property type="project" value="UniProtKB-SubCell"/>
</dbReference>
<feature type="transmembrane region" description="Helical" evidence="8">
    <location>
        <begin position="277"/>
        <end position="298"/>
    </location>
</feature>
<evidence type="ECO:0000259" key="9">
    <source>
        <dbReference type="PROSITE" id="PS50893"/>
    </source>
</evidence>
<feature type="transmembrane region" description="Helical" evidence="8">
    <location>
        <begin position="147"/>
        <end position="171"/>
    </location>
</feature>
<gene>
    <name evidence="11" type="ORF">GA0070617_3497</name>
</gene>
<feature type="transmembrane region" description="Helical" evidence="8">
    <location>
        <begin position="246"/>
        <end position="265"/>
    </location>
</feature>
<evidence type="ECO:0000256" key="5">
    <source>
        <dbReference type="ARBA" id="ARBA00022989"/>
    </source>
</evidence>
<dbReference type="InterPro" id="IPR027417">
    <property type="entry name" value="P-loop_NTPase"/>
</dbReference>
<dbReference type="Proteomes" id="UP000198937">
    <property type="component" value="Unassembled WGS sequence"/>
</dbReference>
<dbReference type="AlphaFoldDB" id="A0A1C6UTI4"/>
<dbReference type="InterPro" id="IPR039421">
    <property type="entry name" value="Type_1_exporter"/>
</dbReference>
<dbReference type="GO" id="GO:0016887">
    <property type="term" value="F:ATP hydrolysis activity"/>
    <property type="evidence" value="ECO:0007669"/>
    <property type="project" value="InterPro"/>
</dbReference>
<protein>
    <submittedName>
        <fullName evidence="11">ATP-binding cassette, subfamily B</fullName>
    </submittedName>
</protein>
<feature type="compositionally biased region" description="Low complexity" evidence="7">
    <location>
        <begin position="575"/>
        <end position="588"/>
    </location>
</feature>
<dbReference type="SMART" id="SM00382">
    <property type="entry name" value="AAA"/>
    <property type="match status" value="1"/>
</dbReference>
<evidence type="ECO:0000313" key="12">
    <source>
        <dbReference type="Proteomes" id="UP000198937"/>
    </source>
</evidence>
<dbReference type="PROSITE" id="PS50929">
    <property type="entry name" value="ABC_TM1F"/>
    <property type="match status" value="1"/>
</dbReference>
<evidence type="ECO:0000256" key="2">
    <source>
        <dbReference type="ARBA" id="ARBA00022692"/>
    </source>
</evidence>
<dbReference type="STRING" id="683228.GA0070617_3497"/>
<dbReference type="InterPro" id="IPR036640">
    <property type="entry name" value="ABC1_TM_sf"/>
</dbReference>
<dbReference type="SUPFAM" id="SSF52540">
    <property type="entry name" value="P-loop containing nucleoside triphosphate hydrolases"/>
    <property type="match status" value="1"/>
</dbReference>
<dbReference type="InterPro" id="IPR003439">
    <property type="entry name" value="ABC_transporter-like_ATP-bd"/>
</dbReference>
<dbReference type="SUPFAM" id="SSF90123">
    <property type="entry name" value="ABC transporter transmembrane region"/>
    <property type="match status" value="1"/>
</dbReference>
<dbReference type="Pfam" id="PF00005">
    <property type="entry name" value="ABC_tran"/>
    <property type="match status" value="1"/>
</dbReference>
<keyword evidence="4 11" id="KW-0067">ATP-binding</keyword>
<dbReference type="PROSITE" id="PS50893">
    <property type="entry name" value="ABC_TRANSPORTER_2"/>
    <property type="match status" value="1"/>
</dbReference>
<feature type="domain" description="ABC transporter" evidence="9">
    <location>
        <begin position="330"/>
        <end position="571"/>
    </location>
</feature>
<dbReference type="InterPro" id="IPR017871">
    <property type="entry name" value="ABC_transporter-like_CS"/>
</dbReference>
<comment type="subcellular location">
    <subcellularLocation>
        <location evidence="1">Cell membrane</location>
        <topology evidence="1">Multi-pass membrane protein</topology>
    </subcellularLocation>
</comment>
<evidence type="ECO:0000256" key="8">
    <source>
        <dbReference type="SAM" id="Phobius"/>
    </source>
</evidence>
<reference evidence="11 12" key="1">
    <citation type="submission" date="2016-06" db="EMBL/GenBank/DDBJ databases">
        <authorList>
            <person name="Kjaerup R.B."/>
            <person name="Dalgaard T.S."/>
            <person name="Juul-Madsen H.R."/>
        </authorList>
    </citation>
    <scope>NUCLEOTIDE SEQUENCE [LARGE SCALE GENOMIC DNA]</scope>
    <source>
        <strain evidence="11 12">DSM 45577</strain>
    </source>
</reference>
<feature type="compositionally biased region" description="Low complexity" evidence="7">
    <location>
        <begin position="598"/>
        <end position="609"/>
    </location>
</feature>
<evidence type="ECO:0000256" key="6">
    <source>
        <dbReference type="ARBA" id="ARBA00023136"/>
    </source>
</evidence>
<dbReference type="PANTHER" id="PTHR43394:SF1">
    <property type="entry name" value="ATP-BINDING CASSETTE SUB-FAMILY B MEMBER 10, MITOCHONDRIAL"/>
    <property type="match status" value="1"/>
</dbReference>
<feature type="transmembrane region" description="Helical" evidence="8">
    <location>
        <begin position="20"/>
        <end position="43"/>
    </location>
</feature>
<feature type="domain" description="ABC transmembrane type-1" evidence="10">
    <location>
        <begin position="23"/>
        <end position="299"/>
    </location>
</feature>
<evidence type="ECO:0000256" key="4">
    <source>
        <dbReference type="ARBA" id="ARBA00022840"/>
    </source>
</evidence>